<evidence type="ECO:0000313" key="2">
    <source>
        <dbReference type="Proteomes" id="UP000694521"/>
    </source>
</evidence>
<protein>
    <submittedName>
        <fullName evidence="1">ER membrane associated RNA degradation</fullName>
    </submittedName>
</protein>
<dbReference type="PANTHER" id="PTHR31701">
    <property type="entry name" value="ENDOPLASMIC RETICULUM MEMBRANE-ASSOCIATED RNA DEGRADATION PROTEIN"/>
    <property type="match status" value="1"/>
</dbReference>
<keyword evidence="2" id="KW-1185">Reference proteome</keyword>
<proteinExistence type="predicted"/>
<reference evidence="1" key="1">
    <citation type="submission" date="2025-08" db="UniProtKB">
        <authorList>
            <consortium name="Ensembl"/>
        </authorList>
    </citation>
    <scope>IDENTIFICATION</scope>
</reference>
<dbReference type="AlphaFoldDB" id="A0A8B9DY56"/>
<dbReference type="InterPro" id="IPR039635">
    <property type="entry name" value="ERMARD"/>
</dbReference>
<evidence type="ECO:0000313" key="1">
    <source>
        <dbReference type="Ensembl" id="ENSACDP00005013294.1"/>
    </source>
</evidence>
<reference evidence="1" key="2">
    <citation type="submission" date="2025-09" db="UniProtKB">
        <authorList>
            <consortium name="Ensembl"/>
        </authorList>
    </citation>
    <scope>IDENTIFICATION</scope>
</reference>
<organism evidence="1 2">
    <name type="scientific">Anser cygnoides</name>
    <name type="common">Swan goose</name>
    <dbReference type="NCBI Taxonomy" id="8845"/>
    <lineage>
        <taxon>Eukaryota</taxon>
        <taxon>Metazoa</taxon>
        <taxon>Chordata</taxon>
        <taxon>Craniata</taxon>
        <taxon>Vertebrata</taxon>
        <taxon>Euteleostomi</taxon>
        <taxon>Archelosauria</taxon>
        <taxon>Archosauria</taxon>
        <taxon>Dinosauria</taxon>
        <taxon>Saurischia</taxon>
        <taxon>Theropoda</taxon>
        <taxon>Coelurosauria</taxon>
        <taxon>Aves</taxon>
        <taxon>Neognathae</taxon>
        <taxon>Galloanserae</taxon>
        <taxon>Anseriformes</taxon>
        <taxon>Anatidae</taxon>
        <taxon>Anserinae</taxon>
        <taxon>Anser</taxon>
    </lineage>
</organism>
<dbReference type="Ensembl" id="ENSACDT00005016029.1">
    <property type="protein sequence ID" value="ENSACDP00005013294.1"/>
    <property type="gene ID" value="ENSACDG00005009785.1"/>
</dbReference>
<sequence>MPGLRWRSLMALPDAVSTCLSPPVHYMICKLGFEKKDIYDINDIVSENGEVHWQAVTEHLHYLESDQSVDYVKSVQSLGPICESINLHFKSLTKEQFVVQYSAWFRWTNYTELFLEVFDVLQYAQATQVALGLMKLTSCLERALGDVYLLIGKDCPFLLRDLLASEQLAVVFGQDVDWVSYYRHIF</sequence>
<dbReference type="PANTHER" id="PTHR31701:SF2">
    <property type="entry name" value="ENDOPLASMIC RETICULUM MEMBRANE-ASSOCIATED RNA DEGRADATION PROTEIN"/>
    <property type="match status" value="1"/>
</dbReference>
<accession>A0A8B9DY56</accession>
<dbReference type="Proteomes" id="UP000694521">
    <property type="component" value="Unplaced"/>
</dbReference>
<name>A0A8B9DY56_ANSCY</name>